<organism evidence="1 2">
    <name type="scientific">Solitalea koreensis</name>
    <dbReference type="NCBI Taxonomy" id="543615"/>
    <lineage>
        <taxon>Bacteria</taxon>
        <taxon>Pseudomonadati</taxon>
        <taxon>Bacteroidota</taxon>
        <taxon>Sphingobacteriia</taxon>
        <taxon>Sphingobacteriales</taxon>
        <taxon>Sphingobacteriaceae</taxon>
        <taxon>Solitalea</taxon>
    </lineage>
</organism>
<dbReference type="Proteomes" id="UP000315971">
    <property type="component" value="Unassembled WGS sequence"/>
</dbReference>
<proteinExistence type="predicted"/>
<reference evidence="1 2" key="1">
    <citation type="submission" date="2017-05" db="EMBL/GenBank/DDBJ databases">
        <authorList>
            <person name="Varghese N."/>
            <person name="Submissions S."/>
        </authorList>
    </citation>
    <scope>NUCLEOTIDE SEQUENCE [LARGE SCALE GENOMIC DNA]</scope>
    <source>
        <strain evidence="1 2">DSM 21342</strain>
    </source>
</reference>
<dbReference type="AlphaFoldDB" id="A0A521CG64"/>
<dbReference type="EMBL" id="FXSZ01000004">
    <property type="protein sequence ID" value="SMO58418.1"/>
    <property type="molecule type" value="Genomic_DNA"/>
</dbReference>
<accession>A0A521CG64</accession>
<keyword evidence="2" id="KW-1185">Reference proteome</keyword>
<name>A0A521CG64_9SPHI</name>
<evidence type="ECO:0008006" key="3">
    <source>
        <dbReference type="Google" id="ProtNLM"/>
    </source>
</evidence>
<dbReference type="OrthoDB" id="1488276at2"/>
<dbReference type="RefSeq" id="WP_142602926.1">
    <property type="nucleotide sequence ID" value="NZ_FXSZ01000004.1"/>
</dbReference>
<protein>
    <recommendedName>
        <fullName evidence="3">SprB repeat-containing protein</fullName>
    </recommendedName>
</protein>
<dbReference type="InterPro" id="IPR013783">
    <property type="entry name" value="Ig-like_fold"/>
</dbReference>
<sequence length="421" mass="42502">MRNKYTITPKTIGHKILLLVFPLLFFANYAFGQVSCPIVIKEPSTAAFTSSPQTICIGNSTNLVIHLNRDSQGPATTSWVLKYSDGASTTTINTSAPPSGVVVTSGANSVDLTIPVTPTTTTTYSIVDLSDSWFGTASNCNYTSPYTNSVTITVTPDATIALSSAAATTNQTPCINTAITDITYAIGNATGATVTGLPAGVTGTYASGVFTISGTPTASGTFNYTVSTTGSCVTPSLSGTITITPDATIALSSAAATTNQTPCINTAITDITYAIGNATGATVTGLPAGVTGTYASGVFTISGTPTASGTFNYTVSTTGSCVTPSLSGTITINAPITFTSTYTNVACANAPSTAAITVTLNGGSGSYKLILQLNGVNYKTDTVTGTTYSFTGLPKGSYTIIVEDANVNGCAGTCNGATLTP</sequence>
<gene>
    <name evidence="1" type="ORF">SAMN06265350_10437</name>
</gene>
<evidence type="ECO:0000313" key="2">
    <source>
        <dbReference type="Proteomes" id="UP000315971"/>
    </source>
</evidence>
<evidence type="ECO:0000313" key="1">
    <source>
        <dbReference type="EMBL" id="SMO58418.1"/>
    </source>
</evidence>
<dbReference type="Gene3D" id="2.60.40.10">
    <property type="entry name" value="Immunoglobulins"/>
    <property type="match status" value="2"/>
</dbReference>